<sequence>MITIQISKYLTIYVPFLGRWIDMLLVVFHAGKIAHQKLSLLEISQTSLKANIVVIFNQIQST</sequence>
<accession>U4KXG5</accession>
<keyword evidence="2" id="KW-1185">Reference proteome</keyword>
<dbReference type="AlphaFoldDB" id="U4KXG5"/>
<evidence type="ECO:0000313" key="1">
    <source>
        <dbReference type="EMBL" id="CCX06837.1"/>
    </source>
</evidence>
<proteinExistence type="predicted"/>
<organism evidence="1 2">
    <name type="scientific">Pyronema omphalodes (strain CBS 100304)</name>
    <name type="common">Pyronema confluens</name>
    <dbReference type="NCBI Taxonomy" id="1076935"/>
    <lineage>
        <taxon>Eukaryota</taxon>
        <taxon>Fungi</taxon>
        <taxon>Dikarya</taxon>
        <taxon>Ascomycota</taxon>
        <taxon>Pezizomycotina</taxon>
        <taxon>Pezizomycetes</taxon>
        <taxon>Pezizales</taxon>
        <taxon>Pyronemataceae</taxon>
        <taxon>Pyronema</taxon>
    </lineage>
</organism>
<evidence type="ECO:0000313" key="2">
    <source>
        <dbReference type="Proteomes" id="UP000018144"/>
    </source>
</evidence>
<name>U4KXG5_PYROM</name>
<dbReference type="Proteomes" id="UP000018144">
    <property type="component" value="Unassembled WGS sequence"/>
</dbReference>
<dbReference type="EMBL" id="HF935318">
    <property type="protein sequence ID" value="CCX06837.1"/>
    <property type="molecule type" value="Genomic_DNA"/>
</dbReference>
<gene>
    <name evidence="1" type="ORF">PCON_06424</name>
</gene>
<reference evidence="1 2" key="1">
    <citation type="journal article" date="2013" name="PLoS Genet.">
        <title>The genome and development-dependent transcriptomes of Pyronema confluens: a window into fungal evolution.</title>
        <authorList>
            <person name="Traeger S."/>
            <person name="Altegoer F."/>
            <person name="Freitag M."/>
            <person name="Gabaldon T."/>
            <person name="Kempken F."/>
            <person name="Kumar A."/>
            <person name="Marcet-Houben M."/>
            <person name="Poggeler S."/>
            <person name="Stajich J.E."/>
            <person name="Nowrousian M."/>
        </authorList>
    </citation>
    <scope>NUCLEOTIDE SEQUENCE [LARGE SCALE GENOMIC DNA]</scope>
    <source>
        <strain evidence="2">CBS 100304</strain>
        <tissue evidence="1">Vegetative mycelium</tissue>
    </source>
</reference>
<protein>
    <submittedName>
        <fullName evidence="1">Uncharacterized protein</fullName>
    </submittedName>
</protein>